<dbReference type="InterPro" id="IPR034660">
    <property type="entry name" value="DinB/YfiT-like"/>
</dbReference>
<comment type="caution">
    <text evidence="2">The sequence shown here is derived from an EMBL/GenBank/DDBJ whole genome shotgun (WGS) entry which is preliminary data.</text>
</comment>
<organism evidence="2 3">
    <name type="scientific">Thermoflavimicrobium daqui</name>
    <dbReference type="NCBI Taxonomy" id="2137476"/>
    <lineage>
        <taxon>Bacteria</taxon>
        <taxon>Bacillati</taxon>
        <taxon>Bacillota</taxon>
        <taxon>Bacilli</taxon>
        <taxon>Bacillales</taxon>
        <taxon>Thermoactinomycetaceae</taxon>
        <taxon>Thermoflavimicrobium</taxon>
    </lineage>
</organism>
<reference evidence="2 3" key="2">
    <citation type="submission" date="2018-06" db="EMBL/GenBank/DDBJ databases">
        <authorList>
            <person name="Zhirakovskaya E."/>
        </authorList>
    </citation>
    <scope>NUCLEOTIDE SEQUENCE [LARGE SCALE GENOMIC DNA]</scope>
    <source>
        <strain evidence="2 3">FBKL4.011</strain>
    </source>
</reference>
<dbReference type="Proteomes" id="UP000251213">
    <property type="component" value="Unassembled WGS sequence"/>
</dbReference>
<sequence length="142" mass="16593">MSNNSRFRIDDVLDILSRTPKVLRLMLEGLPNDWLHSNEGENTWSPFDVLGHLIHGEKTDWVNRIQIIMNHGDTKIFDPVDRFAHLHKKKHNAIEILLDEFETIRNHIGQIVRVMAKNYHEEVGPWRAYLGHSSVQIILAKE</sequence>
<proteinExistence type="predicted"/>
<feature type="domain" description="DinB-like" evidence="1">
    <location>
        <begin position="16"/>
        <end position="117"/>
    </location>
</feature>
<evidence type="ECO:0000313" key="2">
    <source>
        <dbReference type="EMBL" id="RAL24165.1"/>
    </source>
</evidence>
<dbReference type="RefSeq" id="WP_113659158.1">
    <property type="nucleotide sequence ID" value="NZ_KZ845667.1"/>
</dbReference>
<accession>A0A364K474</accession>
<dbReference type="InterPro" id="IPR024775">
    <property type="entry name" value="DinB-like"/>
</dbReference>
<dbReference type="SUPFAM" id="SSF109854">
    <property type="entry name" value="DinB/YfiT-like putative metalloenzymes"/>
    <property type="match status" value="1"/>
</dbReference>
<gene>
    <name evidence="2" type="ORF">DL897_10800</name>
</gene>
<dbReference type="Pfam" id="PF12867">
    <property type="entry name" value="DinB_2"/>
    <property type="match status" value="1"/>
</dbReference>
<dbReference type="OrthoDB" id="1434917at2"/>
<dbReference type="Gene3D" id="1.20.120.450">
    <property type="entry name" value="dinb family like domain"/>
    <property type="match status" value="1"/>
</dbReference>
<protein>
    <recommendedName>
        <fullName evidence="1">DinB-like domain-containing protein</fullName>
    </recommendedName>
</protein>
<evidence type="ECO:0000313" key="3">
    <source>
        <dbReference type="Proteomes" id="UP000251213"/>
    </source>
</evidence>
<evidence type="ECO:0000259" key="1">
    <source>
        <dbReference type="Pfam" id="PF12867"/>
    </source>
</evidence>
<keyword evidence="3" id="KW-1185">Reference proteome</keyword>
<name>A0A364K474_9BACL</name>
<reference evidence="2 3" key="1">
    <citation type="submission" date="2018-06" db="EMBL/GenBank/DDBJ databases">
        <title>Thermoflavimicrobium daqus sp. nov., a thermophilic microbe isolated from Moutai-flavour Daqu.</title>
        <authorList>
            <person name="Wang X."/>
            <person name="Zhou H."/>
        </authorList>
    </citation>
    <scope>NUCLEOTIDE SEQUENCE [LARGE SCALE GENOMIC DNA]</scope>
    <source>
        <strain evidence="2 3">FBKL4.011</strain>
    </source>
</reference>
<dbReference type="EMBL" id="QJKK01000005">
    <property type="protein sequence ID" value="RAL24165.1"/>
    <property type="molecule type" value="Genomic_DNA"/>
</dbReference>
<dbReference type="AlphaFoldDB" id="A0A364K474"/>